<feature type="transmembrane region" description="Helical" evidence="1">
    <location>
        <begin position="72"/>
        <end position="92"/>
    </location>
</feature>
<keyword evidence="3" id="KW-1185">Reference proteome</keyword>
<feature type="transmembrane region" description="Helical" evidence="1">
    <location>
        <begin position="41"/>
        <end position="60"/>
    </location>
</feature>
<organism evidence="2 3">
    <name type="scientific">Zoogloea oleivorans</name>
    <dbReference type="NCBI Taxonomy" id="1552750"/>
    <lineage>
        <taxon>Bacteria</taxon>
        <taxon>Pseudomonadati</taxon>
        <taxon>Pseudomonadota</taxon>
        <taxon>Betaproteobacteria</taxon>
        <taxon>Rhodocyclales</taxon>
        <taxon>Zoogloeaceae</taxon>
        <taxon>Zoogloea</taxon>
    </lineage>
</organism>
<dbReference type="EMBL" id="SDKK01000025">
    <property type="protein sequence ID" value="TYC53750.1"/>
    <property type="molecule type" value="Genomic_DNA"/>
</dbReference>
<gene>
    <name evidence="2" type="ORF">ETQ85_20710</name>
</gene>
<dbReference type="RefSeq" id="WP_152089371.1">
    <property type="nucleotide sequence ID" value="NZ_SDKK01000025.1"/>
</dbReference>
<comment type="caution">
    <text evidence="2">The sequence shown here is derived from an EMBL/GenBank/DDBJ whole genome shotgun (WGS) entry which is preliminary data.</text>
</comment>
<name>A0A6C2CI18_9RHOO</name>
<evidence type="ECO:0000313" key="3">
    <source>
        <dbReference type="Proteomes" id="UP000389128"/>
    </source>
</evidence>
<sequence length="95" mass="10187">MASDVFRKKPTSPIFKVLHVVFVLIGALAAIVAAFSGDTRVWINIVIALVIIGLGALLFAKRSKGEHPKGVVIVHGGLAVTCYLLLAYFTLFNHA</sequence>
<reference evidence="2 3" key="1">
    <citation type="submission" date="2019-01" db="EMBL/GenBank/DDBJ databases">
        <title>Zoogloea oleivorans genome sequencing and assembly.</title>
        <authorList>
            <person name="Tancsics A."/>
            <person name="Farkas M."/>
            <person name="Kriszt B."/>
            <person name="Maroti G."/>
            <person name="Horvath B."/>
        </authorList>
    </citation>
    <scope>NUCLEOTIDE SEQUENCE [LARGE SCALE GENOMIC DNA]</scope>
    <source>
        <strain evidence="2 3">Buc</strain>
    </source>
</reference>
<keyword evidence="1" id="KW-1133">Transmembrane helix</keyword>
<proteinExistence type="predicted"/>
<evidence type="ECO:0000256" key="1">
    <source>
        <dbReference type="SAM" id="Phobius"/>
    </source>
</evidence>
<feature type="transmembrane region" description="Helical" evidence="1">
    <location>
        <begin position="17"/>
        <end position="35"/>
    </location>
</feature>
<dbReference type="AlphaFoldDB" id="A0A6C2CI18"/>
<keyword evidence="1" id="KW-0472">Membrane</keyword>
<evidence type="ECO:0000313" key="2">
    <source>
        <dbReference type="EMBL" id="TYC53750.1"/>
    </source>
</evidence>
<accession>A0A6C2CI18</accession>
<dbReference type="Proteomes" id="UP000389128">
    <property type="component" value="Unassembled WGS sequence"/>
</dbReference>
<protein>
    <submittedName>
        <fullName evidence="2">Uncharacterized protein</fullName>
    </submittedName>
</protein>
<keyword evidence="1" id="KW-0812">Transmembrane</keyword>